<keyword evidence="2" id="KW-0732">Signal</keyword>
<accession>A0ABY9I6A6</accession>
<reference evidence="3 4" key="1">
    <citation type="submission" date="2023-03" db="EMBL/GenBank/DDBJ databases">
        <title>Isolation and description of six Streptomyces strains from soil environments, able to metabolize different microbial glucans.</title>
        <authorList>
            <person name="Widen T."/>
            <person name="Larsbrink J."/>
        </authorList>
    </citation>
    <scope>NUCLEOTIDE SEQUENCE [LARGE SCALE GENOMIC DNA]</scope>
    <source>
        <strain evidence="3 4">Mut2</strain>
    </source>
</reference>
<proteinExistence type="predicted"/>
<evidence type="ECO:0000313" key="3">
    <source>
        <dbReference type="EMBL" id="WLQ41653.1"/>
    </source>
</evidence>
<evidence type="ECO:0000256" key="2">
    <source>
        <dbReference type="SAM" id="SignalP"/>
    </source>
</evidence>
<keyword evidence="4" id="KW-1185">Reference proteome</keyword>
<organism evidence="3 4">
    <name type="scientific">Streptomyces laculatispora</name>
    <dbReference type="NCBI Taxonomy" id="887464"/>
    <lineage>
        <taxon>Bacteria</taxon>
        <taxon>Bacillati</taxon>
        <taxon>Actinomycetota</taxon>
        <taxon>Actinomycetes</taxon>
        <taxon>Kitasatosporales</taxon>
        <taxon>Streptomycetaceae</taxon>
        <taxon>Streptomyces</taxon>
    </lineage>
</organism>
<name>A0ABY9I6A6_9ACTN</name>
<evidence type="ECO:0000256" key="1">
    <source>
        <dbReference type="SAM" id="MobiDB-lite"/>
    </source>
</evidence>
<dbReference type="RefSeq" id="WP_306088543.1">
    <property type="nucleotide sequence ID" value="NZ_CP120992.1"/>
</dbReference>
<evidence type="ECO:0000313" key="4">
    <source>
        <dbReference type="Proteomes" id="UP001229952"/>
    </source>
</evidence>
<gene>
    <name evidence="3" type="ORF">P8A22_17670</name>
</gene>
<dbReference type="PROSITE" id="PS51257">
    <property type="entry name" value="PROKAR_LIPOPROTEIN"/>
    <property type="match status" value="1"/>
</dbReference>
<feature type="chain" id="PRO_5045741169" evidence="2">
    <location>
        <begin position="24"/>
        <end position="220"/>
    </location>
</feature>
<dbReference type="Proteomes" id="UP001229952">
    <property type="component" value="Chromosome"/>
</dbReference>
<protein>
    <submittedName>
        <fullName evidence="3">DUF461 domain-containing protein</fullName>
    </submittedName>
</protein>
<dbReference type="EMBL" id="CP120992">
    <property type="protein sequence ID" value="WLQ41653.1"/>
    <property type="molecule type" value="Genomic_DNA"/>
</dbReference>
<feature type="compositionally biased region" description="Low complexity" evidence="1">
    <location>
        <begin position="173"/>
        <end position="220"/>
    </location>
</feature>
<sequence length="220" mass="21405">MSRSLRHGALAATAIAFSIAALSACGAGNNAQTLEVRPDNAATSAGAIKIQNANVITQPDHGAKGPAVVTATLFNSSSKPETLDAIALAGTSASVQLHAAKGSGPIIVPAEGRVVLGGKGNAAAVIENGSEAAQNGNVQNLVFKFSESGDIPLGATVVPATSYFAGFGPSALPKTKPSAPAGATPSGSASETPGTPSGPDSSSDTTTPTDAASDSMQPNG</sequence>
<feature type="signal peptide" evidence="2">
    <location>
        <begin position="1"/>
        <end position="23"/>
    </location>
</feature>
<feature type="region of interest" description="Disordered" evidence="1">
    <location>
        <begin position="170"/>
        <end position="220"/>
    </location>
</feature>